<keyword evidence="6 7" id="KW-0472">Membrane</keyword>
<dbReference type="PANTHER" id="PTHR30250:SF10">
    <property type="entry name" value="LIPOPOLYSACCHARIDE BIOSYNTHESIS PROTEIN WZXC"/>
    <property type="match status" value="1"/>
</dbReference>
<keyword evidence="5 7" id="KW-1133">Transmembrane helix</keyword>
<proteinExistence type="inferred from homology"/>
<dbReference type="Pfam" id="PF13440">
    <property type="entry name" value="Polysacc_synt_3"/>
    <property type="match status" value="1"/>
</dbReference>
<feature type="transmembrane region" description="Helical" evidence="7">
    <location>
        <begin position="86"/>
        <end position="110"/>
    </location>
</feature>
<evidence type="ECO:0000256" key="4">
    <source>
        <dbReference type="ARBA" id="ARBA00022692"/>
    </source>
</evidence>
<evidence type="ECO:0000256" key="2">
    <source>
        <dbReference type="ARBA" id="ARBA00007430"/>
    </source>
</evidence>
<dbReference type="PATRIC" id="fig|993517.3.peg.6453"/>
<protein>
    <submittedName>
        <fullName evidence="8">Lipopolysaccharide biosynthesis protein</fullName>
    </submittedName>
</protein>
<feature type="transmembrane region" description="Helical" evidence="7">
    <location>
        <begin position="52"/>
        <end position="74"/>
    </location>
</feature>
<keyword evidence="3" id="KW-1003">Cell membrane</keyword>
<accession>K5CXE4</accession>
<gene>
    <name evidence="8" type="ORF">RBSH_05959</name>
</gene>
<feature type="transmembrane region" description="Helical" evidence="7">
    <location>
        <begin position="177"/>
        <end position="194"/>
    </location>
</feature>
<dbReference type="GO" id="GO:0005886">
    <property type="term" value="C:plasma membrane"/>
    <property type="evidence" value="ECO:0007669"/>
    <property type="project" value="UniProtKB-SubCell"/>
</dbReference>
<feature type="transmembrane region" description="Helical" evidence="7">
    <location>
        <begin position="151"/>
        <end position="171"/>
    </location>
</feature>
<feature type="transmembrane region" description="Helical" evidence="7">
    <location>
        <begin position="421"/>
        <end position="438"/>
    </location>
</feature>
<evidence type="ECO:0000256" key="3">
    <source>
        <dbReference type="ARBA" id="ARBA00022475"/>
    </source>
</evidence>
<feature type="transmembrane region" description="Helical" evidence="7">
    <location>
        <begin position="21"/>
        <end position="40"/>
    </location>
</feature>
<sequence length="480" mass="51812">MTNAIKNSLFSTRTKNAAAWSTIESLFRQLIAFGVGVVLARQLGPETYGTIAVLYLFTGIATVFADAGFGAAIIQRRDIDDTDLSTVFWFNLTIGGAMAMCLCITSGWISKFYEMPILRPLTCLMGFNVFLSTLGSVQASRLQKNLAFKNLALINLIAMSIAGALAIGMAYRGYGVWSLATQSIAATSITVLLLWADSPWRPDFTFSRASLRKLFAFGGYLLASAILAVTYERAYTIFVGKLFGPSQLGFYDRATRIQQMPQSLIAGVVNRIAFPLFSSINDDVAALRDAARTAITSCALTATPVAFGLSATANEIIAVVFGEAWLPTVPIVQILAFVALLYPLQVVNLSLLKAQGHSHLFFRLEVIKKLVGIAFLAAGLLWGIVGLAFAQVISSITFLAINSWYTGKFMEYGFLEQAKDMALPFVMGLLMAVTVGLAGNGAGETPLASLVVKVLVGVTIWSIFLLIVYRKRLPTFASVG</sequence>
<keyword evidence="4 7" id="KW-0812">Transmembrane</keyword>
<dbReference type="Proteomes" id="UP000007993">
    <property type="component" value="Unassembled WGS sequence"/>
</dbReference>
<comment type="similarity">
    <text evidence="2">Belongs to the polysaccharide synthase family.</text>
</comment>
<reference evidence="8 9" key="1">
    <citation type="journal article" date="2013" name="Mar. Genomics">
        <title>Expression of sulfatases in Rhodopirellula baltica and the diversity of sulfatases in the genus Rhodopirellula.</title>
        <authorList>
            <person name="Wegner C.E."/>
            <person name="Richter-Heitmann T."/>
            <person name="Klindworth A."/>
            <person name="Klockow C."/>
            <person name="Richter M."/>
            <person name="Achstetter T."/>
            <person name="Glockner F.O."/>
            <person name="Harder J."/>
        </authorList>
    </citation>
    <scope>NUCLEOTIDE SEQUENCE [LARGE SCALE GENOMIC DNA]</scope>
    <source>
        <strain evidence="8 9">SH28</strain>
    </source>
</reference>
<comment type="subcellular location">
    <subcellularLocation>
        <location evidence="1">Cell membrane</location>
        <topology evidence="1">Multi-pass membrane protein</topology>
    </subcellularLocation>
</comment>
<dbReference type="AlphaFoldDB" id="K5CXE4"/>
<dbReference type="PANTHER" id="PTHR30250">
    <property type="entry name" value="PST FAMILY PREDICTED COLANIC ACID TRANSPORTER"/>
    <property type="match status" value="1"/>
</dbReference>
<dbReference type="InterPro" id="IPR050833">
    <property type="entry name" value="Poly_Biosynth_Transport"/>
</dbReference>
<evidence type="ECO:0000256" key="1">
    <source>
        <dbReference type="ARBA" id="ARBA00004651"/>
    </source>
</evidence>
<evidence type="ECO:0000256" key="6">
    <source>
        <dbReference type="ARBA" id="ARBA00023136"/>
    </source>
</evidence>
<evidence type="ECO:0000313" key="9">
    <source>
        <dbReference type="Proteomes" id="UP000007993"/>
    </source>
</evidence>
<dbReference type="EMBL" id="AMCW01000170">
    <property type="protein sequence ID" value="EKJ98736.1"/>
    <property type="molecule type" value="Genomic_DNA"/>
</dbReference>
<feature type="transmembrane region" description="Helical" evidence="7">
    <location>
        <begin position="116"/>
        <end position="139"/>
    </location>
</feature>
<organism evidence="8 9">
    <name type="scientific">Rhodopirellula baltica SH28</name>
    <dbReference type="NCBI Taxonomy" id="993517"/>
    <lineage>
        <taxon>Bacteria</taxon>
        <taxon>Pseudomonadati</taxon>
        <taxon>Planctomycetota</taxon>
        <taxon>Planctomycetia</taxon>
        <taxon>Pirellulales</taxon>
        <taxon>Pirellulaceae</taxon>
        <taxon>Rhodopirellula</taxon>
    </lineage>
</organism>
<feature type="transmembrane region" description="Helical" evidence="7">
    <location>
        <begin position="373"/>
        <end position="401"/>
    </location>
</feature>
<feature type="transmembrane region" description="Helical" evidence="7">
    <location>
        <begin position="331"/>
        <end position="352"/>
    </location>
</feature>
<feature type="transmembrane region" description="Helical" evidence="7">
    <location>
        <begin position="214"/>
        <end position="231"/>
    </location>
</feature>
<evidence type="ECO:0000313" key="8">
    <source>
        <dbReference type="EMBL" id="EKJ98736.1"/>
    </source>
</evidence>
<comment type="caution">
    <text evidence="8">The sequence shown here is derived from an EMBL/GenBank/DDBJ whole genome shotgun (WGS) entry which is preliminary data.</text>
</comment>
<dbReference type="CDD" id="cd13127">
    <property type="entry name" value="MATE_tuaB_like"/>
    <property type="match status" value="1"/>
</dbReference>
<feature type="transmembrane region" description="Helical" evidence="7">
    <location>
        <begin position="450"/>
        <end position="469"/>
    </location>
</feature>
<name>K5CXE4_RHOBT</name>
<evidence type="ECO:0000256" key="7">
    <source>
        <dbReference type="SAM" id="Phobius"/>
    </source>
</evidence>
<evidence type="ECO:0000256" key="5">
    <source>
        <dbReference type="ARBA" id="ARBA00022989"/>
    </source>
</evidence>